<dbReference type="Proteomes" id="UP000255505">
    <property type="component" value="Chromosome I"/>
</dbReference>
<dbReference type="Pfam" id="PF00350">
    <property type="entry name" value="Dynamin_N"/>
    <property type="match status" value="1"/>
</dbReference>
<dbReference type="InterPro" id="IPR027417">
    <property type="entry name" value="P-loop_NTPase"/>
</dbReference>
<dbReference type="PANTHER" id="PTHR43681:SF1">
    <property type="entry name" value="SARCALUMENIN"/>
    <property type="match status" value="1"/>
</dbReference>
<dbReference type="AlphaFoldDB" id="A0A375IHP1"/>
<dbReference type="Gene3D" id="3.40.50.300">
    <property type="entry name" value="P-loop containing nucleotide triphosphate hydrolases"/>
    <property type="match status" value="1"/>
</dbReference>
<sequence>MAGRVHGRVADRHREHGHAARVAGPEAKPRQPNSSMTTLAHQFEQYGAWRTGVLQSLAEFQSWLQQHDLYDAQADDRVQRIQSVLRSDRLKVAFIAEFSRGKSELINAIFFADYGRRILPSSAGRTTMCPTELRYDEAEPPSIRLLPIETRLQDASTADFIEAGTSASHWHSVPLDPSSPEGMLEAFQHVVQTMRVPPEQAEALGLYHENDPDAAYAVDAEGMVEISRWRHAVINFPHPLLRQGLVILDTPGLNAIGTEPELTLRLIPDAHVVVFVLAADAGVTKSDLELWRSHVGAGHRRGCLAVLNKIDGLWDPLRQPGEIAHEIARQVSTTAQVLGIEQSRVYPVSAQKGLVAKVTHDDPLLARSGLPEFEHVLSDQLIPRRREIVSDQVYRLVQDMARAAQQLLQSRRRDIVEQLFELRGLRGKNHAMVKHMLMRVQSEKEEFEQSISKFQALRLVFGRHSADIIKSLQLRDVRRTMRGAREQMKERFFSRGLREDMEALFGQLSGLVSDADNKIGQLHQLIDSMYRRFNAEHGFTLPAPMQFTAERYLAELQETLRLVQAHFGTVSMLTRSRPQLVQSAFNTMASRVLDNFRGLNRDIEVWLKSVMTPLEAQVREHQKQLRRRVDSIERIHEATDTLESRIAQLEEVLNGLDERSGRIEGFAQRLMRPGADAGSASLAVA</sequence>
<name>A0A375IHP1_9BURK</name>
<dbReference type="InterPro" id="IPR051943">
    <property type="entry name" value="TRAFAC_Dynamin-like_GTPase"/>
</dbReference>
<accession>A0A375IHP1</accession>
<feature type="coiled-coil region" evidence="1">
    <location>
        <begin position="632"/>
        <end position="659"/>
    </location>
</feature>
<dbReference type="SUPFAM" id="SSF52540">
    <property type="entry name" value="P-loop containing nucleoside triphosphate hydrolases"/>
    <property type="match status" value="1"/>
</dbReference>
<dbReference type="PANTHER" id="PTHR43681">
    <property type="entry name" value="TRANSMEMBRANE GTPASE FZO"/>
    <property type="match status" value="1"/>
</dbReference>
<evidence type="ECO:0000313" key="5">
    <source>
        <dbReference type="Proteomes" id="UP000255505"/>
    </source>
</evidence>
<evidence type="ECO:0000313" key="4">
    <source>
        <dbReference type="EMBL" id="SPK73590.1"/>
    </source>
</evidence>
<reference evidence="4 5" key="1">
    <citation type="submission" date="2018-01" db="EMBL/GenBank/DDBJ databases">
        <authorList>
            <person name="Gaut B.S."/>
            <person name="Morton B.R."/>
            <person name="Clegg M.T."/>
            <person name="Duvall M.R."/>
        </authorList>
    </citation>
    <scope>NUCLEOTIDE SEQUENCE [LARGE SCALE GENOMIC DNA]</scope>
    <source>
        <strain evidence="4">Cupriavidus taiwanensis LMG 19425</strain>
    </source>
</reference>
<gene>
    <name evidence="4" type="ORF">CT19425_110127</name>
</gene>
<feature type="region of interest" description="Disordered" evidence="2">
    <location>
        <begin position="1"/>
        <end position="35"/>
    </location>
</feature>
<evidence type="ECO:0000256" key="2">
    <source>
        <dbReference type="SAM" id="MobiDB-lite"/>
    </source>
</evidence>
<dbReference type="InterPro" id="IPR045063">
    <property type="entry name" value="Dynamin_N"/>
</dbReference>
<feature type="domain" description="Dynamin N-terminal" evidence="3">
    <location>
        <begin position="92"/>
        <end position="309"/>
    </location>
</feature>
<protein>
    <recommendedName>
        <fullName evidence="3">Dynamin N-terminal domain-containing protein</fullName>
    </recommendedName>
</protein>
<organism evidence="4 5">
    <name type="scientific">Cupriavidus taiwanensis</name>
    <dbReference type="NCBI Taxonomy" id="164546"/>
    <lineage>
        <taxon>Bacteria</taxon>
        <taxon>Pseudomonadati</taxon>
        <taxon>Pseudomonadota</taxon>
        <taxon>Betaproteobacteria</taxon>
        <taxon>Burkholderiales</taxon>
        <taxon>Burkholderiaceae</taxon>
        <taxon>Cupriavidus</taxon>
    </lineage>
</organism>
<feature type="compositionally biased region" description="Basic and acidic residues" evidence="2">
    <location>
        <begin position="8"/>
        <end position="18"/>
    </location>
</feature>
<proteinExistence type="predicted"/>
<dbReference type="EMBL" id="LT991976">
    <property type="protein sequence ID" value="SPK73590.1"/>
    <property type="molecule type" value="Genomic_DNA"/>
</dbReference>
<evidence type="ECO:0000256" key="1">
    <source>
        <dbReference type="SAM" id="Coils"/>
    </source>
</evidence>
<evidence type="ECO:0000259" key="3">
    <source>
        <dbReference type="Pfam" id="PF00350"/>
    </source>
</evidence>
<keyword evidence="1" id="KW-0175">Coiled coil</keyword>